<dbReference type="RefSeq" id="WP_202103480.1">
    <property type="nucleotide sequence ID" value="NZ_JAERTY010000007.1"/>
</dbReference>
<evidence type="ECO:0000256" key="1">
    <source>
        <dbReference type="SAM" id="SignalP"/>
    </source>
</evidence>
<organism evidence="2 3">
    <name type="scientific">Sphingobacterium faecale</name>
    <dbReference type="NCBI Taxonomy" id="2803775"/>
    <lineage>
        <taxon>Bacteria</taxon>
        <taxon>Pseudomonadati</taxon>
        <taxon>Bacteroidota</taxon>
        <taxon>Sphingobacteriia</taxon>
        <taxon>Sphingobacteriales</taxon>
        <taxon>Sphingobacteriaceae</taxon>
        <taxon>Sphingobacterium</taxon>
    </lineage>
</organism>
<keyword evidence="1" id="KW-0732">Signal</keyword>
<evidence type="ECO:0000313" key="3">
    <source>
        <dbReference type="Proteomes" id="UP000625283"/>
    </source>
</evidence>
<keyword evidence="3" id="KW-1185">Reference proteome</keyword>
<evidence type="ECO:0000313" key="2">
    <source>
        <dbReference type="EMBL" id="MBL1409745.1"/>
    </source>
</evidence>
<proteinExistence type="predicted"/>
<protein>
    <submittedName>
        <fullName evidence="2">Uncharacterized protein</fullName>
    </submittedName>
</protein>
<name>A0ABS1R4W5_9SPHI</name>
<dbReference type="Proteomes" id="UP000625283">
    <property type="component" value="Unassembled WGS sequence"/>
</dbReference>
<dbReference type="EMBL" id="JAERTY010000007">
    <property type="protein sequence ID" value="MBL1409745.1"/>
    <property type="molecule type" value="Genomic_DNA"/>
</dbReference>
<accession>A0ABS1R4W5</accession>
<feature type="chain" id="PRO_5046896976" evidence="1">
    <location>
        <begin position="21"/>
        <end position="125"/>
    </location>
</feature>
<gene>
    <name evidence="2" type="ORF">JKG61_13370</name>
</gene>
<comment type="caution">
    <text evidence="2">The sequence shown here is derived from an EMBL/GenBank/DDBJ whole genome shotgun (WGS) entry which is preliminary data.</text>
</comment>
<feature type="signal peptide" evidence="1">
    <location>
        <begin position="1"/>
        <end position="20"/>
    </location>
</feature>
<reference evidence="2 3" key="1">
    <citation type="submission" date="2021-01" db="EMBL/GenBank/DDBJ databases">
        <title>C459-1 draft genome sequence.</title>
        <authorList>
            <person name="Zhang X.-F."/>
        </authorList>
    </citation>
    <scope>NUCLEOTIDE SEQUENCE [LARGE SCALE GENOMIC DNA]</scope>
    <source>
        <strain evidence="3">C459-1</strain>
    </source>
</reference>
<sequence>MKRISFSFIFFVLLSGQVWAQVEGSEKKARGDYKCCMSVVEFKIPKIDTLRVNGTDSLLRNYGLRPVEIPNAYKRPEDSASTSRMPIVRLSGKNCARMPGTERLDKMEDYKKNIPHMKTIPLLMK</sequence>